<dbReference type="InterPro" id="IPR021494">
    <property type="entry name" value="DUF3149"/>
</dbReference>
<comment type="caution">
    <text evidence="2">The sequence shown here is derived from an EMBL/GenBank/DDBJ whole genome shotgun (WGS) entry which is preliminary data.</text>
</comment>
<keyword evidence="1" id="KW-0812">Transmembrane</keyword>
<dbReference type="Pfam" id="PF11346">
    <property type="entry name" value="DUF3149"/>
    <property type="match status" value="1"/>
</dbReference>
<evidence type="ECO:0000313" key="3">
    <source>
        <dbReference type="Proteomes" id="UP000637267"/>
    </source>
</evidence>
<evidence type="ECO:0008006" key="4">
    <source>
        <dbReference type="Google" id="ProtNLM"/>
    </source>
</evidence>
<gene>
    <name evidence="2" type="ORF">GCM10010970_04100</name>
</gene>
<accession>A0ABQ2P4Z8</accession>
<keyword evidence="1" id="KW-1133">Transmembrane helix</keyword>
<dbReference type="EMBL" id="BMLX01000001">
    <property type="protein sequence ID" value="GGP18279.1"/>
    <property type="molecule type" value="Genomic_DNA"/>
</dbReference>
<keyword evidence="1" id="KW-0472">Membrane</keyword>
<organism evidence="2 3">
    <name type="scientific">Silvimonas iriomotensis</name>
    <dbReference type="NCBI Taxonomy" id="449662"/>
    <lineage>
        <taxon>Bacteria</taxon>
        <taxon>Pseudomonadati</taxon>
        <taxon>Pseudomonadota</taxon>
        <taxon>Betaproteobacteria</taxon>
        <taxon>Neisseriales</taxon>
        <taxon>Chitinibacteraceae</taxon>
        <taxon>Silvimonas</taxon>
    </lineage>
</organism>
<evidence type="ECO:0000256" key="1">
    <source>
        <dbReference type="SAM" id="Phobius"/>
    </source>
</evidence>
<feature type="transmembrane region" description="Helical" evidence="1">
    <location>
        <begin position="14"/>
        <end position="36"/>
    </location>
</feature>
<sequence length="60" mass="6929">MENSPWEALFFSDIGLLSLFTIGFVLVMAVYIFLFVRRNVMNAVDPDTIQQKDQHTPQHS</sequence>
<name>A0ABQ2P4Z8_9NEIS</name>
<reference evidence="3" key="1">
    <citation type="journal article" date="2019" name="Int. J. Syst. Evol. Microbiol.">
        <title>The Global Catalogue of Microorganisms (GCM) 10K type strain sequencing project: providing services to taxonomists for standard genome sequencing and annotation.</title>
        <authorList>
            <consortium name="The Broad Institute Genomics Platform"/>
            <consortium name="The Broad Institute Genome Sequencing Center for Infectious Disease"/>
            <person name="Wu L."/>
            <person name="Ma J."/>
        </authorList>
    </citation>
    <scope>NUCLEOTIDE SEQUENCE [LARGE SCALE GENOMIC DNA]</scope>
    <source>
        <strain evidence="3">CGMCC 1.8859</strain>
    </source>
</reference>
<dbReference type="Proteomes" id="UP000637267">
    <property type="component" value="Unassembled WGS sequence"/>
</dbReference>
<dbReference type="RefSeq" id="WP_188701840.1">
    <property type="nucleotide sequence ID" value="NZ_BMLX01000001.1"/>
</dbReference>
<proteinExistence type="predicted"/>
<protein>
    <recommendedName>
        <fullName evidence="4">DUF3149 domain-containing protein</fullName>
    </recommendedName>
</protein>
<evidence type="ECO:0000313" key="2">
    <source>
        <dbReference type="EMBL" id="GGP18279.1"/>
    </source>
</evidence>
<keyword evidence="3" id="KW-1185">Reference proteome</keyword>